<comment type="caution">
    <text evidence="9">The sequence shown here is derived from an EMBL/GenBank/DDBJ whole genome shotgun (WGS) entry which is preliminary data.</text>
</comment>
<dbReference type="Proteomes" id="UP001165541">
    <property type="component" value="Unassembled WGS sequence"/>
</dbReference>
<accession>A0ABT0YLY3</accession>
<evidence type="ECO:0000256" key="7">
    <source>
        <dbReference type="RuleBase" id="RU363032"/>
    </source>
</evidence>
<keyword evidence="2 7" id="KW-0813">Transport</keyword>
<dbReference type="Gene3D" id="1.10.3720.10">
    <property type="entry name" value="MetI-like"/>
    <property type="match status" value="1"/>
</dbReference>
<protein>
    <submittedName>
        <fullName evidence="9">Sugar ABC transporter permease</fullName>
    </submittedName>
</protein>
<dbReference type="SUPFAM" id="SSF161098">
    <property type="entry name" value="MetI-like"/>
    <property type="match status" value="1"/>
</dbReference>
<evidence type="ECO:0000256" key="2">
    <source>
        <dbReference type="ARBA" id="ARBA00022448"/>
    </source>
</evidence>
<keyword evidence="4 7" id="KW-0812">Transmembrane</keyword>
<evidence type="ECO:0000256" key="4">
    <source>
        <dbReference type="ARBA" id="ARBA00022692"/>
    </source>
</evidence>
<sequence>MSIRQPAVSIELPQRARRRRPSRDSDALVAWAFAAPAVVLLAAFLVLPFLLALGLSFTDQRLITSDAMGTEFVAARNYLRLWDDESFWAALRNNFYFVAVVVPVQSGFALLLAVLVNRRMAGSRFFRSVYFLPVATTMAVVAVIWSLMFSADQGVINRMVQLLGFGQVGPQDWLRDPDLVLPAVMLLSVWQGVGFQMLVFLAGLQSIPPDLYEAATLDGATPSKQFRHITLPLLKNTTIFVMVTTTIHAFQLYTQVQIIANSGSAAPIDHFRTVVMLMVHEGFRNGKIGYASALSVVFFVIVLAVSLLQRALVKEERAVA</sequence>
<keyword evidence="5 7" id="KW-1133">Transmembrane helix</keyword>
<dbReference type="EMBL" id="JAMKFE010000003">
    <property type="protein sequence ID" value="MCM5679247.1"/>
    <property type="molecule type" value="Genomic_DNA"/>
</dbReference>
<evidence type="ECO:0000256" key="6">
    <source>
        <dbReference type="ARBA" id="ARBA00023136"/>
    </source>
</evidence>
<keyword evidence="10" id="KW-1185">Reference proteome</keyword>
<feature type="transmembrane region" description="Helical" evidence="7">
    <location>
        <begin position="128"/>
        <end position="149"/>
    </location>
</feature>
<feature type="transmembrane region" description="Helical" evidence="7">
    <location>
        <begin position="288"/>
        <end position="308"/>
    </location>
</feature>
<feature type="transmembrane region" description="Helical" evidence="7">
    <location>
        <begin position="179"/>
        <end position="202"/>
    </location>
</feature>
<dbReference type="CDD" id="cd06261">
    <property type="entry name" value="TM_PBP2"/>
    <property type="match status" value="1"/>
</dbReference>
<evidence type="ECO:0000259" key="8">
    <source>
        <dbReference type="PROSITE" id="PS50928"/>
    </source>
</evidence>
<dbReference type="InterPro" id="IPR000515">
    <property type="entry name" value="MetI-like"/>
</dbReference>
<evidence type="ECO:0000313" key="9">
    <source>
        <dbReference type="EMBL" id="MCM5679247.1"/>
    </source>
</evidence>
<keyword evidence="3" id="KW-1003">Cell membrane</keyword>
<feature type="domain" description="ABC transmembrane type-1" evidence="8">
    <location>
        <begin position="91"/>
        <end position="309"/>
    </location>
</feature>
<keyword evidence="6 7" id="KW-0472">Membrane</keyword>
<comment type="similarity">
    <text evidence="7">Belongs to the binding-protein-dependent transport system permease family.</text>
</comment>
<feature type="transmembrane region" description="Helical" evidence="7">
    <location>
        <begin position="233"/>
        <end position="253"/>
    </location>
</feature>
<organism evidence="9 10">
    <name type="scientific">Caldimonas mangrovi</name>
    <dbReference type="NCBI Taxonomy" id="2944811"/>
    <lineage>
        <taxon>Bacteria</taxon>
        <taxon>Pseudomonadati</taxon>
        <taxon>Pseudomonadota</taxon>
        <taxon>Betaproteobacteria</taxon>
        <taxon>Burkholderiales</taxon>
        <taxon>Sphaerotilaceae</taxon>
        <taxon>Caldimonas</taxon>
    </lineage>
</organism>
<dbReference type="RefSeq" id="WP_251777446.1">
    <property type="nucleotide sequence ID" value="NZ_JAMKFE010000003.1"/>
</dbReference>
<evidence type="ECO:0000256" key="3">
    <source>
        <dbReference type="ARBA" id="ARBA00022475"/>
    </source>
</evidence>
<gene>
    <name evidence="9" type="ORF">M8A51_06850</name>
</gene>
<feature type="transmembrane region" description="Helical" evidence="7">
    <location>
        <begin position="95"/>
        <end position="116"/>
    </location>
</feature>
<dbReference type="InterPro" id="IPR035906">
    <property type="entry name" value="MetI-like_sf"/>
</dbReference>
<proteinExistence type="inferred from homology"/>
<evidence type="ECO:0000256" key="5">
    <source>
        <dbReference type="ARBA" id="ARBA00022989"/>
    </source>
</evidence>
<dbReference type="Pfam" id="PF00528">
    <property type="entry name" value="BPD_transp_1"/>
    <property type="match status" value="1"/>
</dbReference>
<evidence type="ECO:0000313" key="10">
    <source>
        <dbReference type="Proteomes" id="UP001165541"/>
    </source>
</evidence>
<comment type="subcellular location">
    <subcellularLocation>
        <location evidence="1 7">Cell membrane</location>
        <topology evidence="1 7">Multi-pass membrane protein</topology>
    </subcellularLocation>
</comment>
<feature type="transmembrane region" description="Helical" evidence="7">
    <location>
        <begin position="27"/>
        <end position="51"/>
    </location>
</feature>
<evidence type="ECO:0000256" key="1">
    <source>
        <dbReference type="ARBA" id="ARBA00004651"/>
    </source>
</evidence>
<name>A0ABT0YLY3_9BURK</name>
<dbReference type="PANTHER" id="PTHR30193">
    <property type="entry name" value="ABC TRANSPORTER PERMEASE PROTEIN"/>
    <property type="match status" value="1"/>
</dbReference>
<dbReference type="PANTHER" id="PTHR30193:SF37">
    <property type="entry name" value="INNER MEMBRANE ABC TRANSPORTER PERMEASE PROTEIN YCJO"/>
    <property type="match status" value="1"/>
</dbReference>
<dbReference type="PROSITE" id="PS50928">
    <property type="entry name" value="ABC_TM1"/>
    <property type="match status" value="1"/>
</dbReference>
<dbReference type="InterPro" id="IPR051393">
    <property type="entry name" value="ABC_transporter_permease"/>
</dbReference>
<reference evidence="9" key="1">
    <citation type="submission" date="2022-05" db="EMBL/GenBank/DDBJ databases">
        <title>Schlegelella sp. nov., isolated from mangrove soil.</title>
        <authorList>
            <person name="Liu Y."/>
            <person name="Ge X."/>
            <person name="Liu W."/>
        </authorList>
    </citation>
    <scope>NUCLEOTIDE SEQUENCE</scope>
    <source>
        <strain evidence="9">S2-27</strain>
    </source>
</reference>